<name>A0A0R1WHF0_9LACO</name>
<dbReference type="AlphaFoldDB" id="A0A0R1WHF0"/>
<dbReference type="GO" id="GO:0006011">
    <property type="term" value="P:UDP-alpha-D-glucose metabolic process"/>
    <property type="evidence" value="ECO:0007669"/>
    <property type="project" value="InterPro"/>
</dbReference>
<proteinExistence type="predicted"/>
<dbReference type="Pfam" id="PF03170">
    <property type="entry name" value="BcsB"/>
    <property type="match status" value="1"/>
</dbReference>
<dbReference type="EMBL" id="AZFV01000009">
    <property type="protein sequence ID" value="KRM17450.1"/>
    <property type="molecule type" value="Genomic_DNA"/>
</dbReference>
<dbReference type="GO" id="GO:0005886">
    <property type="term" value="C:plasma membrane"/>
    <property type="evidence" value="ECO:0007669"/>
    <property type="project" value="UniProtKB-SubCell"/>
</dbReference>
<evidence type="ECO:0000256" key="6">
    <source>
        <dbReference type="SAM" id="MobiDB-lite"/>
    </source>
</evidence>
<feature type="transmembrane region" description="Helical" evidence="7">
    <location>
        <begin position="639"/>
        <end position="661"/>
    </location>
</feature>
<dbReference type="Proteomes" id="UP000051302">
    <property type="component" value="Unassembled WGS sequence"/>
</dbReference>
<keyword evidence="2" id="KW-1003">Cell membrane</keyword>
<evidence type="ECO:0000256" key="3">
    <source>
        <dbReference type="ARBA" id="ARBA00022692"/>
    </source>
</evidence>
<dbReference type="PANTHER" id="PTHR39083:SF1">
    <property type="entry name" value="CYCLIC DI-GMP-BINDING PROTEIN"/>
    <property type="match status" value="1"/>
</dbReference>
<keyword evidence="5 7" id="KW-0472">Membrane</keyword>
<comment type="subcellular location">
    <subcellularLocation>
        <location evidence="1">Cell membrane</location>
        <topology evidence="1">Single-pass membrane protein</topology>
    </subcellularLocation>
</comment>
<reference evidence="8 9" key="1">
    <citation type="journal article" date="2015" name="Genome Announc.">
        <title>Expanding the biotechnology potential of lactobacilli through comparative genomics of 213 strains and associated genera.</title>
        <authorList>
            <person name="Sun Z."/>
            <person name="Harris H.M."/>
            <person name="McCann A."/>
            <person name="Guo C."/>
            <person name="Argimon S."/>
            <person name="Zhang W."/>
            <person name="Yang X."/>
            <person name="Jeffery I.B."/>
            <person name="Cooney J.C."/>
            <person name="Kagawa T.F."/>
            <person name="Liu W."/>
            <person name="Song Y."/>
            <person name="Salvetti E."/>
            <person name="Wrobel A."/>
            <person name="Rasinkangas P."/>
            <person name="Parkhill J."/>
            <person name="Rea M.C."/>
            <person name="O'Sullivan O."/>
            <person name="Ritari J."/>
            <person name="Douillard F.P."/>
            <person name="Paul Ross R."/>
            <person name="Yang R."/>
            <person name="Briner A.E."/>
            <person name="Felis G.E."/>
            <person name="de Vos W.M."/>
            <person name="Barrangou R."/>
            <person name="Klaenhammer T.R."/>
            <person name="Caufield P.W."/>
            <person name="Cui Y."/>
            <person name="Zhang H."/>
            <person name="O'Toole P.W."/>
        </authorList>
    </citation>
    <scope>NUCLEOTIDE SEQUENCE [LARGE SCALE GENOMIC DNA]</scope>
    <source>
        <strain evidence="8 9">DSM 16982</strain>
    </source>
</reference>
<accession>A0A0R1WHF0</accession>
<evidence type="ECO:0000256" key="7">
    <source>
        <dbReference type="SAM" id="Phobius"/>
    </source>
</evidence>
<evidence type="ECO:0000256" key="5">
    <source>
        <dbReference type="ARBA" id="ARBA00023136"/>
    </source>
</evidence>
<evidence type="ECO:0000313" key="8">
    <source>
        <dbReference type="EMBL" id="KRM17450.1"/>
    </source>
</evidence>
<dbReference type="Gene3D" id="2.60.120.260">
    <property type="entry name" value="Galactose-binding domain-like"/>
    <property type="match status" value="2"/>
</dbReference>
<evidence type="ECO:0000256" key="1">
    <source>
        <dbReference type="ARBA" id="ARBA00004162"/>
    </source>
</evidence>
<protein>
    <submittedName>
        <fullName evidence="8">Glycosyl transferase</fullName>
    </submittedName>
</protein>
<keyword evidence="3 7" id="KW-0812">Transmembrane</keyword>
<dbReference type="RefSeq" id="WP_057891714.1">
    <property type="nucleotide sequence ID" value="NZ_AZFV01000009.1"/>
</dbReference>
<feature type="region of interest" description="Disordered" evidence="6">
    <location>
        <begin position="286"/>
        <end position="318"/>
    </location>
</feature>
<keyword evidence="9" id="KW-1185">Reference proteome</keyword>
<dbReference type="InterPro" id="IPR018513">
    <property type="entry name" value="Cell_synthase_bac"/>
</dbReference>
<dbReference type="GO" id="GO:0016740">
    <property type="term" value="F:transferase activity"/>
    <property type="evidence" value="ECO:0007669"/>
    <property type="project" value="UniProtKB-KW"/>
</dbReference>
<feature type="compositionally biased region" description="Polar residues" evidence="6">
    <location>
        <begin position="288"/>
        <end position="313"/>
    </location>
</feature>
<evidence type="ECO:0000256" key="4">
    <source>
        <dbReference type="ARBA" id="ARBA00022989"/>
    </source>
</evidence>
<dbReference type="PATRIC" id="fig|1423774.3.peg.2747"/>
<gene>
    <name evidence="8" type="ORF">FD31_GL002640</name>
</gene>
<dbReference type="STRING" id="1423774.FD31_GL002640"/>
<keyword evidence="4 7" id="KW-1133">Transmembrane helix</keyword>
<organism evidence="8 9">
    <name type="scientific">Companilactobacillus nantensis DSM 16982</name>
    <dbReference type="NCBI Taxonomy" id="1423774"/>
    <lineage>
        <taxon>Bacteria</taxon>
        <taxon>Bacillati</taxon>
        <taxon>Bacillota</taxon>
        <taxon>Bacilli</taxon>
        <taxon>Lactobacillales</taxon>
        <taxon>Lactobacillaceae</taxon>
        <taxon>Companilactobacillus</taxon>
    </lineage>
</organism>
<comment type="caution">
    <text evidence="8">The sequence shown here is derived from an EMBL/GenBank/DDBJ whole genome shotgun (WGS) entry which is preliminary data.</text>
</comment>
<evidence type="ECO:0000313" key="9">
    <source>
        <dbReference type="Proteomes" id="UP000051302"/>
    </source>
</evidence>
<evidence type="ECO:0000256" key="2">
    <source>
        <dbReference type="ARBA" id="ARBA00022475"/>
    </source>
</evidence>
<sequence>MVQSKTVEAADNQTYTQQFQNTTTTLSGKSVVSNMYFTKVDYWNVKKVNFNLNYQISQLASRQSSDITVSINGVKFYSFRPKAETGFQTEKISIPLDLLQASNKLQINGQVLDQDNQNKNYQLSQTPANWLTIGNGSNVNFEYQVNEADNTVSSFYDHFSGKDTISFQQARIVTSNHPTSDELTASMIALSGESRTISTDSDQIPVVKMSQLQDKTGDYSIIMANYNKLPNKFKSQINVADVNGHAVIKTYYVDGKHYLLVTAKDGKLLEKAARFVANEELMRETTKSNKSISASTDTYTASQQDSGTHSLTKTPDRIDGAGHRETSYFIQIPNDKTNVDGSKINLHFKYSKNLDFSRSLVTLYVNNTVVGSKKLTSVRADGDDLTMAVPKGVALGSSFTVRVAFDLEMKNQSESDNSDTPWAEVEPQSKMVVKSGQSNDLLFTNYPTLFINNESYDHLVVITPENLNDDDFKTLTNIFNLIGLYSKNNTGSIQFYNQIPSQSVLNNNNVIVVGTPKNNAMIKKLNPNLYFKYSSNFDRIVSNEKLSIEAGYGKNIGTAQLLRSPYNDKRGMLVVTGVTTKDTYLASTQIGFQKNIQGYTGDAIVTDLNNSHSGYRFKKDKAIDKSLAKKQTFTKNSQLILYLSLAIIVIIMIGIAVILTIRKQSRLNRGNKDGQK</sequence>
<keyword evidence="8" id="KW-0808">Transferase</keyword>
<dbReference type="PANTHER" id="PTHR39083">
    <property type="entry name" value="CYCLIC DI-GMP-BINDING PROTEIN"/>
    <property type="match status" value="1"/>
</dbReference>